<dbReference type="eggNOG" id="COG4784">
    <property type="taxonomic scope" value="Bacteria"/>
</dbReference>
<evidence type="ECO:0000256" key="2">
    <source>
        <dbReference type="ARBA" id="ARBA00022670"/>
    </source>
</evidence>
<evidence type="ECO:0000313" key="8">
    <source>
        <dbReference type="EMBL" id="EHJ59128.1"/>
    </source>
</evidence>
<dbReference type="PROSITE" id="PS51782">
    <property type="entry name" value="LYSM"/>
    <property type="match status" value="1"/>
</dbReference>
<dbReference type="InterPro" id="IPR051156">
    <property type="entry name" value="Mito/Outer_Membr_Metalloprot"/>
</dbReference>
<keyword evidence="9" id="KW-1185">Reference proteome</keyword>
<keyword evidence="3" id="KW-0479">Metal-binding</keyword>
<dbReference type="GO" id="GO:0051603">
    <property type="term" value="P:proteolysis involved in protein catabolic process"/>
    <property type="evidence" value="ECO:0007669"/>
    <property type="project" value="TreeGrafter"/>
</dbReference>
<dbReference type="STRING" id="1088721.JI59_01775"/>
<dbReference type="InterPro" id="IPR036779">
    <property type="entry name" value="LysM_dom_sf"/>
</dbReference>
<evidence type="ECO:0000256" key="4">
    <source>
        <dbReference type="ARBA" id="ARBA00022801"/>
    </source>
</evidence>
<dbReference type="PANTHER" id="PTHR22726">
    <property type="entry name" value="METALLOENDOPEPTIDASE OMA1"/>
    <property type="match status" value="1"/>
</dbReference>
<evidence type="ECO:0000313" key="9">
    <source>
        <dbReference type="Proteomes" id="UP000004030"/>
    </source>
</evidence>
<organism evidence="8 9">
    <name type="scientific">Novosphingobium pentaromativorans US6-1</name>
    <dbReference type="NCBI Taxonomy" id="1088721"/>
    <lineage>
        <taxon>Bacteria</taxon>
        <taxon>Pseudomonadati</taxon>
        <taxon>Pseudomonadota</taxon>
        <taxon>Alphaproteobacteria</taxon>
        <taxon>Sphingomonadales</taxon>
        <taxon>Sphingomonadaceae</taxon>
        <taxon>Novosphingobium</taxon>
    </lineage>
</organism>
<dbReference type="AlphaFoldDB" id="G6EHZ4"/>
<comment type="caution">
    <text evidence="8">The sequence shown here is derived from an EMBL/GenBank/DDBJ whole genome shotgun (WGS) entry which is preliminary data.</text>
</comment>
<protein>
    <submittedName>
        <fullName evidence="8">Peptidase M48, Ste24p</fullName>
    </submittedName>
</protein>
<dbReference type="Pfam" id="PF01435">
    <property type="entry name" value="Peptidase_M48"/>
    <property type="match status" value="1"/>
</dbReference>
<proteinExistence type="predicted"/>
<dbReference type="CDD" id="cd00118">
    <property type="entry name" value="LysM"/>
    <property type="match status" value="1"/>
</dbReference>
<dbReference type="Pfam" id="PF01476">
    <property type="entry name" value="LysM"/>
    <property type="match status" value="1"/>
</dbReference>
<dbReference type="Gene3D" id="3.10.350.10">
    <property type="entry name" value="LysM domain"/>
    <property type="match status" value="1"/>
</dbReference>
<dbReference type="InterPro" id="IPR018392">
    <property type="entry name" value="LysM"/>
</dbReference>
<dbReference type="InterPro" id="IPR001915">
    <property type="entry name" value="Peptidase_M48"/>
</dbReference>
<dbReference type="GO" id="GO:0046872">
    <property type="term" value="F:metal ion binding"/>
    <property type="evidence" value="ECO:0007669"/>
    <property type="project" value="UniProtKB-KW"/>
</dbReference>
<gene>
    <name evidence="8" type="ORF">NSU_3965</name>
</gene>
<dbReference type="Proteomes" id="UP000004030">
    <property type="component" value="Unassembled WGS sequence"/>
</dbReference>
<comment type="cofactor">
    <cofactor evidence="1">
        <name>Zn(2+)</name>
        <dbReference type="ChEBI" id="CHEBI:29105"/>
    </cofactor>
</comment>
<accession>G6EHZ4</accession>
<dbReference type="PANTHER" id="PTHR22726:SF1">
    <property type="entry name" value="METALLOENDOPEPTIDASE OMA1, MITOCHONDRIAL"/>
    <property type="match status" value="1"/>
</dbReference>
<keyword evidence="6" id="KW-0482">Metalloprotease</keyword>
<dbReference type="GO" id="GO:0004222">
    <property type="term" value="F:metalloendopeptidase activity"/>
    <property type="evidence" value="ECO:0007669"/>
    <property type="project" value="InterPro"/>
</dbReference>
<dbReference type="Gene3D" id="3.30.2010.10">
    <property type="entry name" value="Metalloproteases ('zincins'), catalytic domain"/>
    <property type="match status" value="1"/>
</dbReference>
<feature type="domain" description="LysM" evidence="7">
    <location>
        <begin position="473"/>
        <end position="520"/>
    </location>
</feature>
<evidence type="ECO:0000256" key="5">
    <source>
        <dbReference type="ARBA" id="ARBA00022833"/>
    </source>
</evidence>
<dbReference type="PATRIC" id="fig|1088721.3.peg.3904"/>
<keyword evidence="2" id="KW-0645">Protease</keyword>
<dbReference type="GO" id="GO:0016020">
    <property type="term" value="C:membrane"/>
    <property type="evidence" value="ECO:0007669"/>
    <property type="project" value="TreeGrafter"/>
</dbReference>
<dbReference type="EMBL" id="AGFM01000062">
    <property type="protein sequence ID" value="EHJ59128.1"/>
    <property type="molecule type" value="Genomic_DNA"/>
</dbReference>
<name>G6EHZ4_9SPHN</name>
<keyword evidence="5" id="KW-0862">Zinc</keyword>
<reference evidence="8 9" key="1">
    <citation type="journal article" date="2012" name="J. Bacteriol.">
        <title>Genome sequence of benzo(a)pyrene-degrading bacterium Novosphingobium pentaromativorans US6-1.</title>
        <authorList>
            <person name="Luo Y.R."/>
            <person name="Kang S.G."/>
            <person name="Kim S.J."/>
            <person name="Kim M.R."/>
            <person name="Li N."/>
            <person name="Lee J.H."/>
            <person name="Kwon K.K."/>
        </authorList>
    </citation>
    <scope>NUCLEOTIDE SEQUENCE [LARGE SCALE GENOMIC DNA]</scope>
    <source>
        <strain evidence="8 9">US6-1</strain>
    </source>
</reference>
<keyword evidence="4" id="KW-0378">Hydrolase</keyword>
<sequence>MKRTITNSAKSRAKVNEGKGMTMASRRLRAATLIGTSLGFVALGSAACVPAASGGSVGSTGMPTTSASISQADKAEGAKAHPQLLEEFGGSVSGPQAAYVESVGKTIAVQSGLSNARGDFTVTLLNSPVNNAFAIPGGYVYVTRQLTALMNNEAELAGVLGHEVGHVAARHAAKRQQAAQRNQIIGVLGSILSGVLLGDSSFGQFGQKLFSQGSQLLTLKYSRSQELEADNLGITYLKRAGYDPRAMATVLESLARQNALEAQLRGTSNQVPEWASTHPDPASRVRDALNRAGSNATGLTNRDRFLTGVDGLVYGDDPKQGVVEGSKFTHPVLRFAFEAPDGFYMVNGSSAVSINGQSGKAQFSGGKLSGSLETYIQTVFSGLTDSGQAKIAPSSVERTTVNGIPAAYGVARVQSSNSSVDVVVFAYDFGNGQAYHFVTIAQAGGAGVFNPMFRSLKRISASEAGSVKPRLLDVVTVKSGDTVRSLSQRMAYSDAQLERFLVLNGLQSNATLTPGQKVKIVTY</sequence>
<evidence type="ECO:0000256" key="3">
    <source>
        <dbReference type="ARBA" id="ARBA00022723"/>
    </source>
</evidence>
<evidence type="ECO:0000259" key="7">
    <source>
        <dbReference type="PROSITE" id="PS51782"/>
    </source>
</evidence>
<dbReference type="CDD" id="cd07324">
    <property type="entry name" value="M48C_Oma1-like"/>
    <property type="match status" value="1"/>
</dbReference>
<evidence type="ECO:0000256" key="6">
    <source>
        <dbReference type="ARBA" id="ARBA00023049"/>
    </source>
</evidence>
<evidence type="ECO:0000256" key="1">
    <source>
        <dbReference type="ARBA" id="ARBA00001947"/>
    </source>
</evidence>